<dbReference type="InterPro" id="IPR036397">
    <property type="entry name" value="RNaseH_sf"/>
</dbReference>
<evidence type="ECO:0000313" key="2">
    <source>
        <dbReference type="EMBL" id="GKV40327.1"/>
    </source>
</evidence>
<dbReference type="PANTHER" id="PTHR48475:SF1">
    <property type="entry name" value="RNASE H TYPE-1 DOMAIN-CONTAINING PROTEIN"/>
    <property type="match status" value="1"/>
</dbReference>
<dbReference type="InterPro" id="IPR002156">
    <property type="entry name" value="RNaseH_domain"/>
</dbReference>
<dbReference type="GO" id="GO:0003676">
    <property type="term" value="F:nucleic acid binding"/>
    <property type="evidence" value="ECO:0007669"/>
    <property type="project" value="InterPro"/>
</dbReference>
<name>A0AAV5LV18_9ROSI</name>
<dbReference type="Gene3D" id="3.30.420.10">
    <property type="entry name" value="Ribonuclease H-like superfamily/Ribonuclease H"/>
    <property type="match status" value="1"/>
</dbReference>
<sequence length="138" mass="15697">MTQKAIKGQVIANHLAENTVEDYQLVDWEFLDEDIMAIEESNCETSNWKMHFDGVVNQNGSGVGVVLVSPKGEHFPFEVKLDFSYTNNITEYEACILGLQVAGDMNIRDLEVCGDSSLIIFQIKGKWKTKDMKLLHYY</sequence>
<evidence type="ECO:0000259" key="1">
    <source>
        <dbReference type="Pfam" id="PF13456"/>
    </source>
</evidence>
<organism evidence="2 3">
    <name type="scientific">Rubroshorea leprosula</name>
    <dbReference type="NCBI Taxonomy" id="152421"/>
    <lineage>
        <taxon>Eukaryota</taxon>
        <taxon>Viridiplantae</taxon>
        <taxon>Streptophyta</taxon>
        <taxon>Embryophyta</taxon>
        <taxon>Tracheophyta</taxon>
        <taxon>Spermatophyta</taxon>
        <taxon>Magnoliopsida</taxon>
        <taxon>eudicotyledons</taxon>
        <taxon>Gunneridae</taxon>
        <taxon>Pentapetalae</taxon>
        <taxon>rosids</taxon>
        <taxon>malvids</taxon>
        <taxon>Malvales</taxon>
        <taxon>Dipterocarpaceae</taxon>
        <taxon>Rubroshorea</taxon>
    </lineage>
</organism>
<comment type="caution">
    <text evidence="2">The sequence shown here is derived from an EMBL/GenBank/DDBJ whole genome shotgun (WGS) entry which is preliminary data.</text>
</comment>
<dbReference type="InterPro" id="IPR012337">
    <property type="entry name" value="RNaseH-like_sf"/>
</dbReference>
<keyword evidence="3" id="KW-1185">Reference proteome</keyword>
<reference evidence="2 3" key="1">
    <citation type="journal article" date="2021" name="Commun. Biol.">
        <title>The genome of Shorea leprosula (Dipterocarpaceae) highlights the ecological relevance of drought in aseasonal tropical rainforests.</title>
        <authorList>
            <person name="Ng K.K.S."/>
            <person name="Kobayashi M.J."/>
            <person name="Fawcett J.A."/>
            <person name="Hatakeyama M."/>
            <person name="Paape T."/>
            <person name="Ng C.H."/>
            <person name="Ang C.C."/>
            <person name="Tnah L.H."/>
            <person name="Lee C.T."/>
            <person name="Nishiyama T."/>
            <person name="Sese J."/>
            <person name="O'Brien M.J."/>
            <person name="Copetti D."/>
            <person name="Mohd Noor M.I."/>
            <person name="Ong R.C."/>
            <person name="Putra M."/>
            <person name="Sireger I.Z."/>
            <person name="Indrioko S."/>
            <person name="Kosugi Y."/>
            <person name="Izuno A."/>
            <person name="Isagi Y."/>
            <person name="Lee S.L."/>
            <person name="Shimizu K.K."/>
        </authorList>
    </citation>
    <scope>NUCLEOTIDE SEQUENCE [LARGE SCALE GENOMIC DNA]</scope>
    <source>
        <strain evidence="2">214</strain>
    </source>
</reference>
<accession>A0AAV5LV18</accession>
<feature type="domain" description="RNase H type-1" evidence="1">
    <location>
        <begin position="52"/>
        <end position="136"/>
    </location>
</feature>
<protein>
    <recommendedName>
        <fullName evidence="1">RNase H type-1 domain-containing protein</fullName>
    </recommendedName>
</protein>
<dbReference type="EMBL" id="BPVZ01000140">
    <property type="protein sequence ID" value="GKV40327.1"/>
    <property type="molecule type" value="Genomic_DNA"/>
</dbReference>
<evidence type="ECO:0000313" key="3">
    <source>
        <dbReference type="Proteomes" id="UP001054252"/>
    </source>
</evidence>
<gene>
    <name evidence="2" type="ORF">SLEP1_g47986</name>
</gene>
<dbReference type="CDD" id="cd09279">
    <property type="entry name" value="RNase_HI_like"/>
    <property type="match status" value="1"/>
</dbReference>
<dbReference type="Proteomes" id="UP001054252">
    <property type="component" value="Unassembled WGS sequence"/>
</dbReference>
<dbReference type="Pfam" id="PF13456">
    <property type="entry name" value="RVT_3"/>
    <property type="match status" value="1"/>
</dbReference>
<dbReference type="SUPFAM" id="SSF53098">
    <property type="entry name" value="Ribonuclease H-like"/>
    <property type="match status" value="1"/>
</dbReference>
<dbReference type="AlphaFoldDB" id="A0AAV5LV18"/>
<proteinExistence type="predicted"/>
<dbReference type="GO" id="GO:0004523">
    <property type="term" value="F:RNA-DNA hybrid ribonuclease activity"/>
    <property type="evidence" value="ECO:0007669"/>
    <property type="project" value="InterPro"/>
</dbReference>
<dbReference type="PANTHER" id="PTHR48475">
    <property type="entry name" value="RIBONUCLEASE H"/>
    <property type="match status" value="1"/>
</dbReference>